<dbReference type="InterPro" id="IPR050682">
    <property type="entry name" value="ModA/WtpA"/>
</dbReference>
<dbReference type="GO" id="GO:0015689">
    <property type="term" value="P:molybdate ion transport"/>
    <property type="evidence" value="ECO:0007669"/>
    <property type="project" value="InterPro"/>
</dbReference>
<reference evidence="4 5" key="1">
    <citation type="journal article" date="2004" name="Environ. Microbiol.">
        <title>Phylogeny-function analysis of (meta)genomic libraries: screening for expression of ribosomal RNA genes by large-insert library fluorescent in situ hybridization (LIL-FISH).</title>
        <authorList>
            <person name="Leveau J.H."/>
            <person name="Gerards S."/>
            <person name="de Boer W."/>
            <person name="van Veen J.A."/>
        </authorList>
    </citation>
    <scope>NUCLEOTIDE SEQUENCE [LARGE SCALE GENOMIC DNA]</scope>
    <source>
        <strain evidence="4 5">Ter331</strain>
    </source>
</reference>
<reference evidence="4 5" key="4">
    <citation type="journal article" date="2010" name="Environ. Microbiol.">
        <title>The bacterial genus Collimonas: mycophagy, weathering and other adaptive solutions to life in oligotrophic soil environments.</title>
        <authorList>
            <person name="Leveau J.H."/>
            <person name="Uroz S."/>
            <person name="de Boer W."/>
        </authorList>
    </citation>
    <scope>NUCLEOTIDE SEQUENCE [LARGE SCALE GENOMIC DNA]</scope>
    <source>
        <strain evidence="4 5">Ter331</strain>
    </source>
</reference>
<keyword evidence="2" id="KW-0479">Metal-binding</keyword>
<dbReference type="GO" id="GO:0046872">
    <property type="term" value="F:metal ion binding"/>
    <property type="evidence" value="ECO:0007669"/>
    <property type="project" value="UniProtKB-KW"/>
</dbReference>
<organism evidence="4 5">
    <name type="scientific">Collimonas fungivorans (strain Ter331)</name>
    <dbReference type="NCBI Taxonomy" id="1005048"/>
    <lineage>
        <taxon>Bacteria</taxon>
        <taxon>Pseudomonadati</taxon>
        <taxon>Pseudomonadota</taxon>
        <taxon>Betaproteobacteria</taxon>
        <taxon>Burkholderiales</taxon>
        <taxon>Oxalobacteraceae</taxon>
        <taxon>Collimonas</taxon>
    </lineage>
</organism>
<dbReference type="SUPFAM" id="SSF53850">
    <property type="entry name" value="Periplasmic binding protein-like II"/>
    <property type="match status" value="1"/>
</dbReference>
<dbReference type="Gene3D" id="3.40.190.10">
    <property type="entry name" value="Periplasmic binding protein-like II"/>
    <property type="match status" value="2"/>
</dbReference>
<comment type="similarity">
    <text evidence="1">Belongs to the bacterial solute-binding protein ModA family.</text>
</comment>
<reference evidence="4 5" key="2">
    <citation type="journal article" date="2006" name="J. Microbiol. Methods">
        <title>Genomic flank-sequencing of plasposon insertion sites for rapid identification of functional genes.</title>
        <authorList>
            <person name="Leveau J.H."/>
            <person name="Gerards S."/>
            <person name="Fritsche K."/>
            <person name="Zondag G."/>
            <person name="van Veen J.A."/>
        </authorList>
    </citation>
    <scope>NUCLEOTIDE SEQUENCE [LARGE SCALE GENOMIC DNA]</scope>
    <source>
        <strain evidence="4 5">Ter331</strain>
    </source>
</reference>
<reference evidence="4 5" key="3">
    <citation type="journal article" date="2008" name="FEMS Microbiol. Ecol.">
        <title>Identification and characterization of genes underlying chitinolysis in Collimonas fungivorans Ter331.</title>
        <authorList>
            <person name="Fritsche K."/>
            <person name="de Boer W."/>
            <person name="Gerards S."/>
            <person name="van den Berg M."/>
            <person name="van Veen J.A."/>
            <person name="Leveau J.H."/>
        </authorList>
    </citation>
    <scope>NUCLEOTIDE SEQUENCE [LARGE SCALE GENOMIC DNA]</scope>
    <source>
        <strain evidence="4 5">Ter331</strain>
    </source>
</reference>
<dbReference type="GO" id="GO:0030973">
    <property type="term" value="F:molybdate ion binding"/>
    <property type="evidence" value="ECO:0007669"/>
    <property type="project" value="TreeGrafter"/>
</dbReference>
<evidence type="ECO:0000256" key="1">
    <source>
        <dbReference type="ARBA" id="ARBA00009175"/>
    </source>
</evidence>
<keyword evidence="5" id="KW-1185">Reference proteome</keyword>
<evidence type="ECO:0000313" key="4">
    <source>
        <dbReference type="EMBL" id="AEK63492.1"/>
    </source>
</evidence>
<reference evidence="5" key="6">
    <citation type="submission" date="2011-05" db="EMBL/GenBank/DDBJ databases">
        <title>Complete sequence of Collimonas fungivorans Ter331.</title>
        <authorList>
            <person name="Leveau J.H."/>
        </authorList>
    </citation>
    <scope>NUCLEOTIDE SEQUENCE [LARGE SCALE GENOMIC DNA]</scope>
    <source>
        <strain evidence="5">Ter331</strain>
    </source>
</reference>
<dbReference type="InterPro" id="IPR005950">
    <property type="entry name" value="ModA"/>
</dbReference>
<sequence>MRILMQRRKRLPFSCLSLYIVKYIEIGNPTPSRQTRPMPTFFRRTLLALAMLGATANAALAQDSVKVFAAGSLAGPLTVLAKQFSASTGATVDVVFGPSGLLLERIEQGENADVFASANMAHPQQLAREGKALPARVFTRNSVCVLSRPELQLNPQNLLDKLLDPGVRIGTSTPQADPGGDYAWLLFAKAGEIRPGAKELLEAKAQQLVGGRHSPAVPAGRDPVKYFLEQKQVDAFIGYCSSRQTVADTAFPKVALPSELAITADFGLTVLNRHAGSHDAAYRFALFLLTPEAQQTLAAYGFSPL</sequence>
<protein>
    <recommendedName>
        <fullName evidence="6">Molybdate ABC transporter substrate-binding protein</fullName>
    </recommendedName>
</protein>
<dbReference type="STRING" id="1005048.CFU_3668"/>
<accession>G0AAW8</accession>
<name>G0AAW8_COLFT</name>
<dbReference type="Proteomes" id="UP000008392">
    <property type="component" value="Chromosome"/>
</dbReference>
<dbReference type="AlphaFoldDB" id="G0AAW8"/>
<dbReference type="PANTHER" id="PTHR30632">
    <property type="entry name" value="MOLYBDATE-BINDING PERIPLASMIC PROTEIN"/>
    <property type="match status" value="1"/>
</dbReference>
<dbReference type="eggNOG" id="COG0725">
    <property type="taxonomic scope" value="Bacteria"/>
</dbReference>
<evidence type="ECO:0000313" key="5">
    <source>
        <dbReference type="Proteomes" id="UP000008392"/>
    </source>
</evidence>
<dbReference type="NCBIfam" id="TIGR01256">
    <property type="entry name" value="modA"/>
    <property type="match status" value="1"/>
</dbReference>
<dbReference type="Pfam" id="PF13531">
    <property type="entry name" value="SBP_bac_11"/>
    <property type="match status" value="1"/>
</dbReference>
<evidence type="ECO:0008006" key="6">
    <source>
        <dbReference type="Google" id="ProtNLM"/>
    </source>
</evidence>
<reference evidence="4 5" key="5">
    <citation type="journal article" date="2011" name="ISME J.">
        <title>Dual transcriptional profiling of a bacterial/fungal confrontation: Collimonas fungivorans versus Aspergillus niger.</title>
        <authorList>
            <person name="Mela F."/>
            <person name="Fritsche K."/>
            <person name="de Boer W."/>
            <person name="van Veen J.A."/>
            <person name="de Graaff L.H."/>
            <person name="van den Berg M."/>
            <person name="Leveau J.H."/>
        </authorList>
    </citation>
    <scope>NUCLEOTIDE SEQUENCE [LARGE SCALE GENOMIC DNA]</scope>
    <source>
        <strain evidence="4 5">Ter331</strain>
    </source>
</reference>
<dbReference type="KEGG" id="cfu:CFU_3668"/>
<keyword evidence="3" id="KW-0732">Signal</keyword>
<gene>
    <name evidence="4" type="ordered locus">CFU_3668</name>
</gene>
<proteinExistence type="inferred from homology"/>
<dbReference type="HOGENOM" id="CLU_083611_0_0_4"/>
<dbReference type="EMBL" id="CP002745">
    <property type="protein sequence ID" value="AEK63492.1"/>
    <property type="molecule type" value="Genomic_DNA"/>
</dbReference>
<evidence type="ECO:0000256" key="3">
    <source>
        <dbReference type="ARBA" id="ARBA00022729"/>
    </source>
</evidence>
<evidence type="ECO:0000256" key="2">
    <source>
        <dbReference type="ARBA" id="ARBA00022723"/>
    </source>
</evidence>
<dbReference type="PANTHER" id="PTHR30632:SF0">
    <property type="entry name" value="SULFATE-BINDING PROTEIN"/>
    <property type="match status" value="1"/>
</dbReference>